<dbReference type="Pfam" id="PF03106">
    <property type="entry name" value="WRKY"/>
    <property type="match status" value="1"/>
</dbReference>
<keyword evidence="3" id="KW-0238">DNA-binding</keyword>
<dbReference type="GO" id="GO:0042542">
    <property type="term" value="P:response to hydrogen peroxide"/>
    <property type="evidence" value="ECO:0007669"/>
    <property type="project" value="UniProtKB-ARBA"/>
</dbReference>
<accession>A0AAQ3RXX2</accession>
<dbReference type="PANTHER" id="PTHR32096:SF36">
    <property type="entry name" value="WRKY TRANSCRIPTION FACTOR 41-RELATED"/>
    <property type="match status" value="1"/>
</dbReference>
<sequence>MESEKSWEQKALVSELIQGLEIARKLKEDFNIPSSIHTRDSLLQSILSSYNKALLILSQNAPFSKSETMHQPTQTSSPQFPSKDHYEGALNDHQELKQNAKKRKKMPKWKERVRVKIQNGVEEPLRDDYSWRKYGQKNILNAKYPRSYYRCTFQKSKGCFATKQVQRSEEDPNVFDISYRGNHVCSQGKDVVLSLKLADTEEKSQGCDSDIQFHHAQSSQERVTNYTNTLIAETDNMTQHPFPSFECMTHDNHHTFLPSFVLENDPFCSTISQTSFFSPNSPESNYLVSPSFHSHDEFDRVFDKPCPDSDAVGIVLADAPTTNSSIFDFNFSLDAVGIGANCPSRPWGFHPKCT</sequence>
<comment type="subcellular location">
    <subcellularLocation>
        <location evidence="1">Nucleus</location>
    </subcellularLocation>
</comment>
<dbReference type="SUPFAM" id="SSF118290">
    <property type="entry name" value="WRKY DNA-binding domain"/>
    <property type="match status" value="1"/>
</dbReference>
<evidence type="ECO:0000256" key="2">
    <source>
        <dbReference type="ARBA" id="ARBA00023015"/>
    </source>
</evidence>
<dbReference type="InterPro" id="IPR036576">
    <property type="entry name" value="WRKY_dom_sf"/>
</dbReference>
<feature type="region of interest" description="Disordered" evidence="7">
    <location>
        <begin position="65"/>
        <end position="86"/>
    </location>
</feature>
<dbReference type="AlphaFoldDB" id="A0AAQ3RXX2"/>
<evidence type="ECO:0000256" key="6">
    <source>
        <dbReference type="ARBA" id="ARBA00060850"/>
    </source>
</evidence>
<dbReference type="FunFam" id="2.20.25.80:FF:000009">
    <property type="entry name" value="WRKY transcription factor 53"/>
    <property type="match status" value="1"/>
</dbReference>
<evidence type="ECO:0000256" key="3">
    <source>
        <dbReference type="ARBA" id="ARBA00023125"/>
    </source>
</evidence>
<evidence type="ECO:0000256" key="7">
    <source>
        <dbReference type="SAM" id="MobiDB-lite"/>
    </source>
</evidence>
<dbReference type="GO" id="GO:0000976">
    <property type="term" value="F:transcription cis-regulatory region binding"/>
    <property type="evidence" value="ECO:0007669"/>
    <property type="project" value="TreeGrafter"/>
</dbReference>
<dbReference type="GO" id="GO:0005634">
    <property type="term" value="C:nucleus"/>
    <property type="evidence" value="ECO:0007669"/>
    <property type="project" value="UniProtKB-SubCell"/>
</dbReference>
<dbReference type="EMBL" id="CP144696">
    <property type="protein sequence ID" value="WVZ11979.1"/>
    <property type="molecule type" value="Genomic_DNA"/>
</dbReference>
<comment type="similarity">
    <text evidence="6">Belongs to the WRKY group III family.</text>
</comment>
<proteinExistence type="inferred from homology"/>
<evidence type="ECO:0000259" key="8">
    <source>
        <dbReference type="PROSITE" id="PS50811"/>
    </source>
</evidence>
<organism evidence="9 10">
    <name type="scientific">Vigna mungo</name>
    <name type="common">Black gram</name>
    <name type="synonym">Phaseolus mungo</name>
    <dbReference type="NCBI Taxonomy" id="3915"/>
    <lineage>
        <taxon>Eukaryota</taxon>
        <taxon>Viridiplantae</taxon>
        <taxon>Streptophyta</taxon>
        <taxon>Embryophyta</taxon>
        <taxon>Tracheophyta</taxon>
        <taxon>Spermatophyta</taxon>
        <taxon>Magnoliopsida</taxon>
        <taxon>eudicotyledons</taxon>
        <taxon>Gunneridae</taxon>
        <taxon>Pentapetalae</taxon>
        <taxon>rosids</taxon>
        <taxon>fabids</taxon>
        <taxon>Fabales</taxon>
        <taxon>Fabaceae</taxon>
        <taxon>Papilionoideae</taxon>
        <taxon>50 kb inversion clade</taxon>
        <taxon>NPAAA clade</taxon>
        <taxon>indigoferoid/millettioid clade</taxon>
        <taxon>Phaseoleae</taxon>
        <taxon>Vigna</taxon>
    </lineage>
</organism>
<evidence type="ECO:0000313" key="9">
    <source>
        <dbReference type="EMBL" id="WVZ11979.1"/>
    </source>
</evidence>
<dbReference type="GO" id="GO:0010150">
    <property type="term" value="P:leaf senescence"/>
    <property type="evidence" value="ECO:0007669"/>
    <property type="project" value="UniProtKB-ARBA"/>
</dbReference>
<gene>
    <name evidence="9" type="ORF">V8G54_016509</name>
</gene>
<dbReference type="InterPro" id="IPR044810">
    <property type="entry name" value="WRKY_plant"/>
</dbReference>
<protein>
    <recommendedName>
        <fullName evidence="8">WRKY domain-containing protein</fullName>
    </recommendedName>
</protein>
<keyword evidence="10" id="KW-1185">Reference proteome</keyword>
<dbReference type="GO" id="GO:0009751">
    <property type="term" value="P:response to salicylic acid"/>
    <property type="evidence" value="ECO:0007669"/>
    <property type="project" value="UniProtKB-ARBA"/>
</dbReference>
<keyword evidence="5" id="KW-0539">Nucleus</keyword>
<feature type="compositionally biased region" description="Polar residues" evidence="7">
    <location>
        <begin position="65"/>
        <end position="80"/>
    </location>
</feature>
<dbReference type="PROSITE" id="PS50811">
    <property type="entry name" value="WRKY"/>
    <property type="match status" value="1"/>
</dbReference>
<evidence type="ECO:0000256" key="5">
    <source>
        <dbReference type="ARBA" id="ARBA00023242"/>
    </source>
</evidence>
<dbReference type="InterPro" id="IPR003657">
    <property type="entry name" value="WRKY_dom"/>
</dbReference>
<dbReference type="SMART" id="SM00774">
    <property type="entry name" value="WRKY"/>
    <property type="match status" value="1"/>
</dbReference>
<reference evidence="9 10" key="1">
    <citation type="journal article" date="2023" name="Life. Sci Alliance">
        <title>Evolutionary insights into 3D genome organization and epigenetic landscape of Vigna mungo.</title>
        <authorList>
            <person name="Junaid A."/>
            <person name="Singh B."/>
            <person name="Bhatia S."/>
        </authorList>
    </citation>
    <scope>NUCLEOTIDE SEQUENCE [LARGE SCALE GENOMIC DNA]</scope>
    <source>
        <strain evidence="9">Urdbean</strain>
    </source>
</reference>
<keyword evidence="4" id="KW-0804">Transcription</keyword>
<dbReference type="GO" id="GO:0003700">
    <property type="term" value="F:DNA-binding transcription factor activity"/>
    <property type="evidence" value="ECO:0007669"/>
    <property type="project" value="InterPro"/>
</dbReference>
<feature type="domain" description="WRKY" evidence="8">
    <location>
        <begin position="120"/>
        <end position="183"/>
    </location>
</feature>
<dbReference type="GO" id="GO:0010193">
    <property type="term" value="P:response to ozone"/>
    <property type="evidence" value="ECO:0007669"/>
    <property type="project" value="UniProtKB-ARBA"/>
</dbReference>
<keyword evidence="2" id="KW-0805">Transcription regulation</keyword>
<evidence type="ECO:0000256" key="4">
    <source>
        <dbReference type="ARBA" id="ARBA00023163"/>
    </source>
</evidence>
<name>A0AAQ3RXX2_VIGMU</name>
<dbReference type="Proteomes" id="UP001374535">
    <property type="component" value="Chromosome 5"/>
</dbReference>
<dbReference type="PANTHER" id="PTHR32096">
    <property type="entry name" value="WRKY TRANSCRIPTION FACTOR 30-RELATED-RELATED"/>
    <property type="match status" value="1"/>
</dbReference>
<dbReference type="Gene3D" id="2.20.25.80">
    <property type="entry name" value="WRKY domain"/>
    <property type="match status" value="1"/>
</dbReference>
<evidence type="ECO:0000313" key="10">
    <source>
        <dbReference type="Proteomes" id="UP001374535"/>
    </source>
</evidence>
<evidence type="ECO:0000256" key="1">
    <source>
        <dbReference type="ARBA" id="ARBA00004123"/>
    </source>
</evidence>